<evidence type="ECO:0000313" key="3">
    <source>
        <dbReference type="Proteomes" id="UP000034081"/>
    </source>
</evidence>
<accession>A0A0G0LE63</accession>
<evidence type="ECO:0000259" key="1">
    <source>
        <dbReference type="Pfam" id="PF00535"/>
    </source>
</evidence>
<evidence type="ECO:0000313" key="2">
    <source>
        <dbReference type="EMBL" id="KKQ86215.1"/>
    </source>
</evidence>
<dbReference type="CDD" id="cd02511">
    <property type="entry name" value="Beta4Glucosyltransferase"/>
    <property type="match status" value="1"/>
</dbReference>
<reference evidence="2 3" key="1">
    <citation type="journal article" date="2015" name="Nature">
        <title>rRNA introns, odd ribosomes, and small enigmatic genomes across a large radiation of phyla.</title>
        <authorList>
            <person name="Brown C.T."/>
            <person name="Hug L.A."/>
            <person name="Thomas B.C."/>
            <person name="Sharon I."/>
            <person name="Castelle C.J."/>
            <person name="Singh A."/>
            <person name="Wilkins M.J."/>
            <person name="Williams K.H."/>
            <person name="Banfield J.F."/>
        </authorList>
    </citation>
    <scope>NUCLEOTIDE SEQUENCE [LARGE SCALE GENOMIC DNA]</scope>
</reference>
<feature type="domain" description="Glycosyltransferase 2-like" evidence="1">
    <location>
        <begin position="5"/>
        <end position="131"/>
    </location>
</feature>
<comment type="caution">
    <text evidence="2">The sequence shown here is derived from an EMBL/GenBank/DDBJ whole genome shotgun (WGS) entry which is preliminary data.</text>
</comment>
<dbReference type="InterPro" id="IPR001173">
    <property type="entry name" value="Glyco_trans_2-like"/>
</dbReference>
<dbReference type="Pfam" id="PF00535">
    <property type="entry name" value="Glycos_transf_2"/>
    <property type="match status" value="1"/>
</dbReference>
<dbReference type="Proteomes" id="UP000034081">
    <property type="component" value="Unassembled WGS sequence"/>
</dbReference>
<sequence>MDKISVVINVVDEEVGVLPRALASVKNLADEIVIVDMTSSDLLTRIASRYSAKVYRHQFFPYVEIARNFGISKACNEWIFILDPDEEVSLSLSKSIRKIINNPKADYYRIPRKNIIFGKWIKHSRWWPDMNIRLFKNGHVSWNEIIHSVPITQGVGADMEAKEENTIIHHHYETVEQYIERMNRYTTEHAKNMIVEGYNFDWIDLIRKPINEFLSRYFQGEGYKDGLHGLALALLQALSEFVKFLKIWQLKGFVVEHVDIEKVVNEMKEVEGDIHYWESDTLLKEVGGLKHRIKRKFKL</sequence>
<dbReference type="AlphaFoldDB" id="A0A0G0LE63"/>
<dbReference type="GO" id="GO:0016740">
    <property type="term" value="F:transferase activity"/>
    <property type="evidence" value="ECO:0007669"/>
    <property type="project" value="UniProtKB-KW"/>
</dbReference>
<protein>
    <submittedName>
        <fullName evidence="2">Glycosyl transferase family 2</fullName>
    </submittedName>
</protein>
<keyword evidence="2" id="KW-0808">Transferase</keyword>
<proteinExistence type="predicted"/>
<dbReference type="EMBL" id="LBVL01000001">
    <property type="protein sequence ID" value="KKQ86215.1"/>
    <property type="molecule type" value="Genomic_DNA"/>
</dbReference>
<name>A0A0G0LE63_9BACT</name>
<dbReference type="InterPro" id="IPR029044">
    <property type="entry name" value="Nucleotide-diphossugar_trans"/>
</dbReference>
<organism evidence="2 3">
    <name type="scientific">Candidatus Woesebacteria bacterium GW2011_GWB1_38_8</name>
    <dbReference type="NCBI Taxonomy" id="1618570"/>
    <lineage>
        <taxon>Bacteria</taxon>
        <taxon>Candidatus Woeseibacteriota</taxon>
    </lineage>
</organism>
<dbReference type="Gene3D" id="3.90.550.10">
    <property type="entry name" value="Spore Coat Polysaccharide Biosynthesis Protein SpsA, Chain A"/>
    <property type="match status" value="1"/>
</dbReference>
<dbReference type="STRING" id="1618570.UT08_C0001G0081"/>
<dbReference type="SUPFAM" id="SSF53448">
    <property type="entry name" value="Nucleotide-diphospho-sugar transferases"/>
    <property type="match status" value="1"/>
</dbReference>
<dbReference type="PANTHER" id="PTHR43630">
    <property type="entry name" value="POLY-BETA-1,6-N-ACETYL-D-GLUCOSAMINE SYNTHASE"/>
    <property type="match status" value="1"/>
</dbReference>
<gene>
    <name evidence="2" type="ORF">UT08_C0001G0081</name>
</gene>
<dbReference type="PANTHER" id="PTHR43630:SF2">
    <property type="entry name" value="GLYCOSYLTRANSFERASE"/>
    <property type="match status" value="1"/>
</dbReference>